<evidence type="ECO:0000256" key="8">
    <source>
        <dbReference type="RuleBase" id="RU000489"/>
    </source>
</evidence>
<name>A0A139HKA7_9PEZI</name>
<evidence type="ECO:0000256" key="10">
    <source>
        <dbReference type="SAM" id="SignalP"/>
    </source>
</evidence>
<feature type="region of interest" description="Disordered" evidence="9">
    <location>
        <begin position="182"/>
        <end position="334"/>
    </location>
</feature>
<organism evidence="12 13">
    <name type="scientific">Pseudocercospora eumusae</name>
    <dbReference type="NCBI Taxonomy" id="321146"/>
    <lineage>
        <taxon>Eukaryota</taxon>
        <taxon>Fungi</taxon>
        <taxon>Dikarya</taxon>
        <taxon>Ascomycota</taxon>
        <taxon>Pezizomycotina</taxon>
        <taxon>Dothideomycetes</taxon>
        <taxon>Dothideomycetidae</taxon>
        <taxon>Mycosphaerellales</taxon>
        <taxon>Mycosphaerellaceae</taxon>
        <taxon>Pseudocercospora</taxon>
    </lineage>
</organism>
<reference evidence="12 13" key="1">
    <citation type="submission" date="2015-07" db="EMBL/GenBank/DDBJ databases">
        <title>Comparative genomics of the Sigatoka disease complex on banana suggests a link between parallel evolutionary changes in Pseudocercospora fijiensis and Pseudocercospora eumusae and increased virulence on the banana host.</title>
        <authorList>
            <person name="Chang T.-C."/>
            <person name="Salvucci A."/>
            <person name="Crous P.W."/>
            <person name="Stergiopoulos I."/>
        </authorList>
    </citation>
    <scope>NUCLEOTIDE SEQUENCE [LARGE SCALE GENOMIC DNA]</scope>
    <source>
        <strain evidence="12 13">CBS 114824</strain>
    </source>
</reference>
<evidence type="ECO:0000256" key="4">
    <source>
        <dbReference type="ARBA" id="ARBA00023024"/>
    </source>
</evidence>
<evidence type="ECO:0000256" key="7">
    <source>
        <dbReference type="ARBA" id="ARBA00023326"/>
    </source>
</evidence>
<dbReference type="Pfam" id="PF00805">
    <property type="entry name" value="Pentapeptide"/>
    <property type="match status" value="1"/>
</dbReference>
<gene>
    <name evidence="12" type="ORF">AC578_10607</name>
</gene>
<evidence type="ECO:0000259" key="11">
    <source>
        <dbReference type="PROSITE" id="PS51910"/>
    </source>
</evidence>
<dbReference type="GO" id="GO:0005576">
    <property type="term" value="C:extracellular region"/>
    <property type="evidence" value="ECO:0007669"/>
    <property type="project" value="TreeGrafter"/>
</dbReference>
<comment type="catalytic activity">
    <reaction evidence="1">
        <text>Random endo-hydrolysis of N-acetyl-beta-D-glucosaminide (1-&gt;4)-beta-linkages in chitin and chitodextrins.</text>
        <dbReference type="EC" id="3.2.1.14"/>
    </reaction>
</comment>
<keyword evidence="10" id="KW-0732">Signal</keyword>
<feature type="compositionally biased region" description="Low complexity" evidence="9">
    <location>
        <begin position="349"/>
        <end position="364"/>
    </location>
</feature>
<dbReference type="EMBL" id="LFZN01000035">
    <property type="protein sequence ID" value="KXT02935.1"/>
    <property type="molecule type" value="Genomic_DNA"/>
</dbReference>
<comment type="caution">
    <text evidence="12">The sequence shown here is derived from an EMBL/GenBank/DDBJ whole genome shotgun (WGS) entry which is preliminary data.</text>
</comment>
<dbReference type="InterPro" id="IPR050542">
    <property type="entry name" value="Glycosyl_Hydrlase18_Chitinase"/>
</dbReference>
<feature type="chain" id="PRO_5007806838" description="chitinase" evidence="10">
    <location>
        <begin position="29"/>
        <end position="731"/>
    </location>
</feature>
<dbReference type="InterPro" id="IPR017853">
    <property type="entry name" value="GH"/>
</dbReference>
<dbReference type="SUPFAM" id="SSF51445">
    <property type="entry name" value="(Trans)glycosidases"/>
    <property type="match status" value="2"/>
</dbReference>
<evidence type="ECO:0000256" key="9">
    <source>
        <dbReference type="SAM" id="MobiDB-lite"/>
    </source>
</evidence>
<dbReference type="STRING" id="321146.A0A139HKA7"/>
<sequence length="731" mass="76403">MLPPSRSFSSSATFVASAGLLLAGTSRGARFDAADNVAVYWGQNSYGQSSGPLAQQRLSAYCANTNIDIIPLAFLLQITTGTGTNLLDCPDIGQDILTCQRDYNKTILLSIGGATYAEAGFSSEDVAIRAAELVWDTFGPTLPDGGGTTMLSRTDSATSMITRTLTTTDGLSTSTLATTLTGTTSTASATSSTRTISSTATNSSTGTIPSTSTSSSTKRTSTRTTLTRTTLTGTTLTRTTLTGTTLTGTTLTRTTSTATTSTGTISSTRTTSTASTSSSTETCSTETTKSQATTSSTATICSTETTTSQATTGGSNLLTVSSTPEPTSSPSITTGSEFLCVTTTPEPTSCLTTPTLDPTIIPGPSDTIETTTENRDPTSSALPSIPDISQDAPCPTTFATQNGRPRPYAVPPPGGAGPGSRPVNPGPPPFHIVNADGSSGRGGRGSSQKRQAPTTLRPFHAASVDGFDLDLESSVQNFIPFAKRLRELMDSAEDKKPRYLTAAPQCVYPDAAVGPLLADPDILFDAVFVQFYNNNCGLQAFVDDKHTTDQSPFNFQVWDSWAKSSTKRKRASGPNTKVFLGIPAGKTAAGSGYTNLAALTPILEYCKTFRSFGGVMMWDASQAVANEGFLAGVKRALERNSDVVTTTTKKTGISPETGTIAEPSIPSVSSATAMVTCTVTSFSTVTRGLETGTIAEPGLPTSRVRRSARDFDVRRERRFGFDVLGQELWVG</sequence>
<evidence type="ECO:0000256" key="1">
    <source>
        <dbReference type="ARBA" id="ARBA00000822"/>
    </source>
</evidence>
<feature type="region of interest" description="Disordered" evidence="9">
    <location>
        <begin position="349"/>
        <end position="458"/>
    </location>
</feature>
<dbReference type="OrthoDB" id="6020543at2759"/>
<dbReference type="PROSITE" id="PS01095">
    <property type="entry name" value="GH18_1"/>
    <property type="match status" value="1"/>
</dbReference>
<dbReference type="Gene3D" id="3.20.20.80">
    <property type="entry name" value="Glycosidases"/>
    <property type="match status" value="2"/>
</dbReference>
<dbReference type="PROSITE" id="PS51910">
    <property type="entry name" value="GH18_2"/>
    <property type="match status" value="1"/>
</dbReference>
<keyword evidence="3 8" id="KW-0378">Hydrolase</keyword>
<dbReference type="Proteomes" id="UP000070133">
    <property type="component" value="Unassembled WGS sequence"/>
</dbReference>
<keyword evidence="4" id="KW-0146">Chitin degradation</keyword>
<keyword evidence="5" id="KW-0119">Carbohydrate metabolism</keyword>
<evidence type="ECO:0000256" key="6">
    <source>
        <dbReference type="ARBA" id="ARBA00023295"/>
    </source>
</evidence>
<proteinExistence type="predicted"/>
<dbReference type="PANTHER" id="PTHR45708">
    <property type="entry name" value="ENDOCHITINASE"/>
    <property type="match status" value="1"/>
</dbReference>
<evidence type="ECO:0000313" key="13">
    <source>
        <dbReference type="Proteomes" id="UP000070133"/>
    </source>
</evidence>
<dbReference type="Pfam" id="PF00704">
    <property type="entry name" value="Glyco_hydro_18"/>
    <property type="match status" value="1"/>
</dbReference>
<keyword evidence="7" id="KW-0624">Polysaccharide degradation</keyword>
<keyword evidence="6 8" id="KW-0326">Glycosidase</keyword>
<evidence type="ECO:0000313" key="12">
    <source>
        <dbReference type="EMBL" id="KXT02935.1"/>
    </source>
</evidence>
<dbReference type="InterPro" id="IPR001579">
    <property type="entry name" value="Glyco_hydro_18_chit_AS"/>
</dbReference>
<dbReference type="GO" id="GO:0006032">
    <property type="term" value="P:chitin catabolic process"/>
    <property type="evidence" value="ECO:0007669"/>
    <property type="project" value="UniProtKB-KW"/>
</dbReference>
<dbReference type="GO" id="GO:0008843">
    <property type="term" value="F:endochitinase activity"/>
    <property type="evidence" value="ECO:0007669"/>
    <property type="project" value="UniProtKB-EC"/>
</dbReference>
<dbReference type="InterPro" id="IPR001223">
    <property type="entry name" value="Glyco_hydro18_cat"/>
</dbReference>
<feature type="domain" description="GH18" evidence="11">
    <location>
        <begin position="346"/>
        <end position="640"/>
    </location>
</feature>
<dbReference type="PANTHER" id="PTHR45708:SF49">
    <property type="entry name" value="ENDOCHITINASE"/>
    <property type="match status" value="1"/>
</dbReference>
<dbReference type="AlphaFoldDB" id="A0A139HKA7"/>
<evidence type="ECO:0000256" key="3">
    <source>
        <dbReference type="ARBA" id="ARBA00022801"/>
    </source>
</evidence>
<protein>
    <recommendedName>
        <fullName evidence="2">chitinase</fullName>
        <ecNumber evidence="2">3.2.1.14</ecNumber>
    </recommendedName>
</protein>
<keyword evidence="13" id="KW-1185">Reference proteome</keyword>
<accession>A0A139HKA7</accession>
<feature type="compositionally biased region" description="Polar residues" evidence="9">
    <location>
        <begin position="367"/>
        <end position="382"/>
    </location>
</feature>
<dbReference type="EC" id="3.2.1.14" evidence="2"/>
<evidence type="ECO:0000256" key="2">
    <source>
        <dbReference type="ARBA" id="ARBA00012729"/>
    </source>
</evidence>
<dbReference type="GO" id="GO:0000272">
    <property type="term" value="P:polysaccharide catabolic process"/>
    <property type="evidence" value="ECO:0007669"/>
    <property type="project" value="UniProtKB-KW"/>
</dbReference>
<evidence type="ECO:0000256" key="5">
    <source>
        <dbReference type="ARBA" id="ARBA00023277"/>
    </source>
</evidence>
<dbReference type="InterPro" id="IPR001646">
    <property type="entry name" value="5peptide_repeat"/>
</dbReference>
<feature type="signal peptide" evidence="10">
    <location>
        <begin position="1"/>
        <end position="28"/>
    </location>
</feature>